<comment type="caution">
    <text evidence="10">The sequence shown here is derived from an EMBL/GenBank/DDBJ whole genome shotgun (WGS) entry which is preliminary data.</text>
</comment>
<sequence length="280" mass="31549">MGLNSITKWLDQCHFGDCRDTMRAMIADGVKVQTIVTSPPYWGGLRDYGHEAQLGLERDPAEYVRVLVETFRLARDLLAEDGTFWLNVGDVYAASGKGGGGNRGDRAAWSTIKERKGFRMPPAGYKMKDLTLVAFQLADGLRRDGWYLRQTVIWKKPAAVEPMRLDRPATSHEYLFLFSKSEMYRAHNPGHKWWGHSVWEIGSDSDGSHPAAMPSELPERCILATTEHSHIVFDPFLGSGTVAASAQKLDRSWIGCELNEKYEPLQRDRLRQPGLQLEVA</sequence>
<organism evidence="10 11">
    <name type="scientific">Paraburkholderia antibiotica</name>
    <dbReference type="NCBI Taxonomy" id="2728839"/>
    <lineage>
        <taxon>Bacteria</taxon>
        <taxon>Pseudomonadati</taxon>
        <taxon>Pseudomonadota</taxon>
        <taxon>Betaproteobacteria</taxon>
        <taxon>Burkholderiales</taxon>
        <taxon>Burkholderiaceae</taxon>
        <taxon>Paraburkholderia</taxon>
    </lineage>
</organism>
<dbReference type="AlphaFoldDB" id="A0A7Y0A1V8"/>
<proteinExistence type="inferred from homology"/>
<keyword evidence="5" id="KW-0680">Restriction system</keyword>
<dbReference type="InterPro" id="IPR029063">
    <property type="entry name" value="SAM-dependent_MTases_sf"/>
</dbReference>
<evidence type="ECO:0000256" key="4">
    <source>
        <dbReference type="ARBA" id="ARBA00022691"/>
    </source>
</evidence>
<dbReference type="Proteomes" id="UP000583127">
    <property type="component" value="Unassembled WGS sequence"/>
</dbReference>
<dbReference type="PROSITE" id="PS00093">
    <property type="entry name" value="N4_MTASE"/>
    <property type="match status" value="1"/>
</dbReference>
<dbReference type="EC" id="2.1.1.-" evidence="8"/>
<dbReference type="GO" id="GO:0009307">
    <property type="term" value="P:DNA restriction-modification system"/>
    <property type="evidence" value="ECO:0007669"/>
    <property type="project" value="UniProtKB-KW"/>
</dbReference>
<protein>
    <recommendedName>
        <fullName evidence="8">Methyltransferase</fullName>
        <ecNumber evidence="8">2.1.1.-</ecNumber>
    </recommendedName>
</protein>
<dbReference type="PRINTS" id="PR00508">
    <property type="entry name" value="S21N4MTFRASE"/>
</dbReference>
<dbReference type="EMBL" id="JABBFZ010000027">
    <property type="protein sequence ID" value="NML34918.1"/>
    <property type="molecule type" value="Genomic_DNA"/>
</dbReference>
<comment type="catalytic activity">
    <reaction evidence="7">
        <text>a 2'-deoxycytidine in DNA + S-adenosyl-L-methionine = an N(4)-methyl-2'-deoxycytidine in DNA + S-adenosyl-L-homocysteine + H(+)</text>
        <dbReference type="Rhea" id="RHEA:16857"/>
        <dbReference type="Rhea" id="RHEA-COMP:11369"/>
        <dbReference type="Rhea" id="RHEA-COMP:13674"/>
        <dbReference type="ChEBI" id="CHEBI:15378"/>
        <dbReference type="ChEBI" id="CHEBI:57856"/>
        <dbReference type="ChEBI" id="CHEBI:59789"/>
        <dbReference type="ChEBI" id="CHEBI:85452"/>
        <dbReference type="ChEBI" id="CHEBI:137933"/>
        <dbReference type="EC" id="2.1.1.113"/>
    </reaction>
</comment>
<dbReference type="Gene3D" id="3.40.50.150">
    <property type="entry name" value="Vaccinia Virus protein VP39"/>
    <property type="match status" value="1"/>
</dbReference>
<evidence type="ECO:0000256" key="2">
    <source>
        <dbReference type="ARBA" id="ARBA00022603"/>
    </source>
</evidence>
<keyword evidence="11" id="KW-1185">Reference proteome</keyword>
<keyword evidence="3 10" id="KW-0808">Transferase</keyword>
<keyword evidence="6" id="KW-0238">DNA-binding</keyword>
<dbReference type="SUPFAM" id="SSF53335">
    <property type="entry name" value="S-adenosyl-L-methionine-dependent methyltransferases"/>
    <property type="match status" value="1"/>
</dbReference>
<evidence type="ECO:0000313" key="10">
    <source>
        <dbReference type="EMBL" id="NML34918.1"/>
    </source>
</evidence>
<keyword evidence="4" id="KW-0949">S-adenosyl-L-methionine</keyword>
<evidence type="ECO:0000256" key="7">
    <source>
        <dbReference type="ARBA" id="ARBA00049120"/>
    </source>
</evidence>
<dbReference type="InterPro" id="IPR017985">
    <property type="entry name" value="MeTrfase_CN4_CS"/>
</dbReference>
<accession>A0A7Y0A1V8</accession>
<dbReference type="GO" id="GO:0003677">
    <property type="term" value="F:DNA binding"/>
    <property type="evidence" value="ECO:0007669"/>
    <property type="project" value="UniProtKB-KW"/>
</dbReference>
<evidence type="ECO:0000313" key="11">
    <source>
        <dbReference type="Proteomes" id="UP000583127"/>
    </source>
</evidence>
<feature type="domain" description="DNA methylase N-4/N-6" evidence="9">
    <location>
        <begin position="32"/>
        <end position="263"/>
    </location>
</feature>
<reference evidence="10 11" key="1">
    <citation type="submission" date="2020-04" db="EMBL/GenBank/DDBJ databases">
        <title>Paraburkholderia sp. G-4-1-8 isolated from soil.</title>
        <authorList>
            <person name="Dahal R.H."/>
        </authorList>
    </citation>
    <scope>NUCLEOTIDE SEQUENCE [LARGE SCALE GENOMIC DNA]</scope>
    <source>
        <strain evidence="10 11">G-4-1-8</strain>
    </source>
</reference>
<evidence type="ECO:0000256" key="1">
    <source>
        <dbReference type="ARBA" id="ARBA00010203"/>
    </source>
</evidence>
<dbReference type="InterPro" id="IPR001091">
    <property type="entry name" value="RM_Methyltransferase"/>
</dbReference>
<evidence type="ECO:0000259" key="9">
    <source>
        <dbReference type="Pfam" id="PF01555"/>
    </source>
</evidence>
<comment type="similarity">
    <text evidence="1">Belongs to the N(4)/N(6)-methyltransferase family. N(4) subfamily.</text>
</comment>
<gene>
    <name evidence="10" type="ORF">HHL14_29350</name>
</gene>
<evidence type="ECO:0000256" key="8">
    <source>
        <dbReference type="RuleBase" id="RU362026"/>
    </source>
</evidence>
<keyword evidence="2 10" id="KW-0489">Methyltransferase</keyword>
<dbReference type="GO" id="GO:0015667">
    <property type="term" value="F:site-specific DNA-methyltransferase (cytosine-N4-specific) activity"/>
    <property type="evidence" value="ECO:0007669"/>
    <property type="project" value="UniProtKB-EC"/>
</dbReference>
<dbReference type="Pfam" id="PF01555">
    <property type="entry name" value="N6_N4_Mtase"/>
    <property type="match status" value="1"/>
</dbReference>
<dbReference type="InterPro" id="IPR002941">
    <property type="entry name" value="DNA_methylase_N4/N6"/>
</dbReference>
<name>A0A7Y0A1V8_9BURK</name>
<dbReference type="GO" id="GO:0032259">
    <property type="term" value="P:methylation"/>
    <property type="evidence" value="ECO:0007669"/>
    <property type="project" value="UniProtKB-KW"/>
</dbReference>
<evidence type="ECO:0000256" key="3">
    <source>
        <dbReference type="ARBA" id="ARBA00022679"/>
    </source>
</evidence>
<dbReference type="GO" id="GO:0008170">
    <property type="term" value="F:N-methyltransferase activity"/>
    <property type="evidence" value="ECO:0007669"/>
    <property type="project" value="InterPro"/>
</dbReference>
<evidence type="ECO:0000256" key="6">
    <source>
        <dbReference type="ARBA" id="ARBA00023125"/>
    </source>
</evidence>
<evidence type="ECO:0000256" key="5">
    <source>
        <dbReference type="ARBA" id="ARBA00022747"/>
    </source>
</evidence>